<dbReference type="AlphaFoldDB" id="A0A3M2LXI5"/>
<feature type="region of interest" description="Disordered" evidence="2">
    <location>
        <begin position="1"/>
        <end position="44"/>
    </location>
</feature>
<dbReference type="GO" id="GO:0016740">
    <property type="term" value="F:transferase activity"/>
    <property type="evidence" value="ECO:0007669"/>
    <property type="project" value="UniProtKB-KW"/>
</dbReference>
<evidence type="ECO:0000256" key="1">
    <source>
        <dbReference type="ARBA" id="ARBA00022679"/>
    </source>
</evidence>
<dbReference type="Gene3D" id="3.90.550.10">
    <property type="entry name" value="Spore Coat Polysaccharide Biosynthesis Protein SpsA, Chain A"/>
    <property type="match status" value="1"/>
</dbReference>
<dbReference type="Pfam" id="PF02709">
    <property type="entry name" value="Glyco_transf_7C"/>
    <property type="match status" value="1"/>
</dbReference>
<evidence type="ECO:0000259" key="4">
    <source>
        <dbReference type="Pfam" id="PF02709"/>
    </source>
</evidence>
<dbReference type="PANTHER" id="PTHR43685">
    <property type="entry name" value="GLYCOSYLTRANSFERASE"/>
    <property type="match status" value="1"/>
</dbReference>
<dbReference type="EMBL" id="RFFJ01000041">
    <property type="protein sequence ID" value="RMI41856.1"/>
    <property type="molecule type" value="Genomic_DNA"/>
</dbReference>
<evidence type="ECO:0000259" key="3">
    <source>
        <dbReference type="Pfam" id="PF00535"/>
    </source>
</evidence>
<comment type="caution">
    <text evidence="5">The sequence shown here is derived from an EMBL/GenBank/DDBJ whole genome shotgun (WGS) entry which is preliminary data.</text>
</comment>
<dbReference type="PANTHER" id="PTHR43685:SF3">
    <property type="entry name" value="SLR2126 PROTEIN"/>
    <property type="match status" value="1"/>
</dbReference>
<keyword evidence="1 5" id="KW-0808">Transferase</keyword>
<proteinExistence type="predicted"/>
<feature type="compositionally biased region" description="Basic residues" evidence="2">
    <location>
        <begin position="14"/>
        <end position="29"/>
    </location>
</feature>
<reference evidence="5 6" key="1">
    <citation type="submission" date="2018-10" db="EMBL/GenBank/DDBJ databases">
        <title>Isolation, diversity and antifungal activity of actinobacteria from wheat.</title>
        <authorList>
            <person name="Han C."/>
        </authorList>
    </citation>
    <scope>NUCLEOTIDE SEQUENCE [LARGE SCALE GENOMIC DNA]</scope>
    <source>
        <strain evidence="5 6">NEAU-YY642</strain>
    </source>
</reference>
<accession>A0A3M2LXI5</accession>
<dbReference type="Proteomes" id="UP000278673">
    <property type="component" value="Unassembled WGS sequence"/>
</dbReference>
<dbReference type="InterPro" id="IPR027791">
    <property type="entry name" value="Galactosyl_T_C"/>
</dbReference>
<gene>
    <name evidence="5" type="ORF">EBN88_10375</name>
</gene>
<evidence type="ECO:0000313" key="6">
    <source>
        <dbReference type="Proteomes" id="UP000278673"/>
    </source>
</evidence>
<dbReference type="SUPFAM" id="SSF53448">
    <property type="entry name" value="Nucleotide-diphospho-sugar transferases"/>
    <property type="match status" value="1"/>
</dbReference>
<evidence type="ECO:0000256" key="2">
    <source>
        <dbReference type="SAM" id="MobiDB-lite"/>
    </source>
</evidence>
<feature type="domain" description="Glycosyltransferase 2-like" evidence="3">
    <location>
        <begin position="48"/>
        <end position="102"/>
    </location>
</feature>
<dbReference type="InterPro" id="IPR001173">
    <property type="entry name" value="Glyco_trans_2-like"/>
</dbReference>
<keyword evidence="6" id="KW-1185">Reference proteome</keyword>
<feature type="domain" description="Galactosyltransferase C-terminal" evidence="4">
    <location>
        <begin position="122"/>
        <end position="167"/>
    </location>
</feature>
<sequence>MAAAGHARAERPRPRGLLRGRGRRRRVGRRNGADGPFPPESVPYPLTCRHLPRTARSSRAAARNAAIEAAGGELVLMVDADQVVGPRFVAEHIAYHRHDPCQWLPRDFFSENLNNLQTCWHLMFTCDVSVRREHLTAVGGFDEAYLEWGLEDTDLGYRLRAHGLRFALDPADRGLRWVDAMERFEYAARALAGG</sequence>
<dbReference type="InterPro" id="IPR029044">
    <property type="entry name" value="Nucleotide-diphossugar_trans"/>
</dbReference>
<evidence type="ECO:0000313" key="5">
    <source>
        <dbReference type="EMBL" id="RMI41856.1"/>
    </source>
</evidence>
<dbReference type="InterPro" id="IPR050834">
    <property type="entry name" value="Glycosyltransf_2"/>
</dbReference>
<protein>
    <submittedName>
        <fullName evidence="5">Glycosyltransferase</fullName>
    </submittedName>
</protein>
<organism evidence="5 6">
    <name type="scientific">Streptomyces triticirhizae</name>
    <dbReference type="NCBI Taxonomy" id="2483353"/>
    <lineage>
        <taxon>Bacteria</taxon>
        <taxon>Bacillati</taxon>
        <taxon>Actinomycetota</taxon>
        <taxon>Actinomycetes</taxon>
        <taxon>Kitasatosporales</taxon>
        <taxon>Streptomycetaceae</taxon>
        <taxon>Streptomyces</taxon>
    </lineage>
</organism>
<dbReference type="Pfam" id="PF00535">
    <property type="entry name" value="Glycos_transf_2"/>
    <property type="match status" value="1"/>
</dbReference>
<name>A0A3M2LXI5_9ACTN</name>